<accession>A0ABP7EVG4</accession>
<dbReference type="RefSeq" id="WP_344694741.1">
    <property type="nucleotide sequence ID" value="NZ_BAABBF010000013.1"/>
</dbReference>
<proteinExistence type="predicted"/>
<evidence type="ECO:0000313" key="1">
    <source>
        <dbReference type="EMBL" id="GAA3724494.1"/>
    </source>
</evidence>
<dbReference type="SUPFAM" id="SSF53335">
    <property type="entry name" value="S-adenosyl-L-methionine-dependent methyltransferases"/>
    <property type="match status" value="1"/>
</dbReference>
<dbReference type="InterPro" id="IPR029063">
    <property type="entry name" value="SAM-dependent_MTases_sf"/>
</dbReference>
<protein>
    <recommendedName>
        <fullName evidence="3">Class I SAM-dependent methyltransferase</fullName>
    </recommendedName>
</protein>
<organism evidence="1 2">
    <name type="scientific">Sphingomonas cynarae</name>
    <dbReference type="NCBI Taxonomy" id="930197"/>
    <lineage>
        <taxon>Bacteria</taxon>
        <taxon>Pseudomonadati</taxon>
        <taxon>Pseudomonadota</taxon>
        <taxon>Alphaproteobacteria</taxon>
        <taxon>Sphingomonadales</taxon>
        <taxon>Sphingomonadaceae</taxon>
        <taxon>Sphingomonas</taxon>
    </lineage>
</organism>
<dbReference type="EMBL" id="BAABBF010000013">
    <property type="protein sequence ID" value="GAA3724494.1"/>
    <property type="molecule type" value="Genomic_DNA"/>
</dbReference>
<reference evidence="2" key="1">
    <citation type="journal article" date="2019" name="Int. J. Syst. Evol. Microbiol.">
        <title>The Global Catalogue of Microorganisms (GCM) 10K type strain sequencing project: providing services to taxonomists for standard genome sequencing and annotation.</title>
        <authorList>
            <consortium name="The Broad Institute Genomics Platform"/>
            <consortium name="The Broad Institute Genome Sequencing Center for Infectious Disease"/>
            <person name="Wu L."/>
            <person name="Ma J."/>
        </authorList>
    </citation>
    <scope>NUCLEOTIDE SEQUENCE [LARGE SCALE GENOMIC DNA]</scope>
    <source>
        <strain evidence="2">JCM 17498</strain>
    </source>
</reference>
<evidence type="ECO:0008006" key="3">
    <source>
        <dbReference type="Google" id="ProtNLM"/>
    </source>
</evidence>
<name>A0ABP7EVG4_9SPHN</name>
<keyword evidence="2" id="KW-1185">Reference proteome</keyword>
<gene>
    <name evidence="1" type="ORF">GCM10022268_35720</name>
</gene>
<dbReference type="Proteomes" id="UP001500523">
    <property type="component" value="Unassembled WGS sequence"/>
</dbReference>
<comment type="caution">
    <text evidence="1">The sequence shown here is derived from an EMBL/GenBank/DDBJ whole genome shotgun (WGS) entry which is preliminary data.</text>
</comment>
<sequence length="281" mass="30109">MTDLLIHSMSEFSAIILGCLDKAGAREIVEVGAEFGGMSQHLADHAVAAGGRLTSIDPSPKPQFLDWVAGAPHVRHLAQASLEAMPTLDNVDAWVIDGDHNYYTVSNELAIADRLSQRDGKPLLAFMHDVNWPCGRRDSYYAPARIPADARHPHSFDDGVVPGNKGLVPGGGFRGAGQFAFAAHEGGPANGVLTAVEDFVAGARADRRELAFAFLPAVFGLGVVFAADAPWSGDVAAQLLPFHDNPLLARMEENRLRNYCAVIDWQDRAARVPASPLRIAA</sequence>
<evidence type="ECO:0000313" key="2">
    <source>
        <dbReference type="Proteomes" id="UP001500523"/>
    </source>
</evidence>
<dbReference type="Pfam" id="PF13578">
    <property type="entry name" value="Methyltransf_24"/>
    <property type="match status" value="1"/>
</dbReference>
<dbReference type="Gene3D" id="3.40.50.150">
    <property type="entry name" value="Vaccinia Virus protein VP39"/>
    <property type="match status" value="1"/>
</dbReference>